<keyword evidence="3 4" id="KW-0378">Hydrolase</keyword>
<dbReference type="InterPro" id="IPR002018">
    <property type="entry name" value="CarbesteraseB"/>
</dbReference>
<dbReference type="Gene3D" id="3.40.50.1820">
    <property type="entry name" value="alpha/beta hydrolase"/>
    <property type="match status" value="2"/>
</dbReference>
<dbReference type="GO" id="GO:0052689">
    <property type="term" value="F:carboxylic ester hydrolase activity"/>
    <property type="evidence" value="ECO:0007669"/>
    <property type="project" value="UniProtKB-KW"/>
</dbReference>
<evidence type="ECO:0000313" key="6">
    <source>
        <dbReference type="Proteomes" id="UP000887540"/>
    </source>
</evidence>
<accession>A0A914EA12</accession>
<dbReference type="AlphaFoldDB" id="A0A914EA12"/>
<protein>
    <recommendedName>
        <fullName evidence="4">Carboxylic ester hydrolase</fullName>
        <ecNumber evidence="4">3.1.1.-</ecNumber>
    </recommendedName>
</protein>
<dbReference type="InterPro" id="IPR050309">
    <property type="entry name" value="Type-B_Carboxylest/Lipase"/>
</dbReference>
<dbReference type="InterPro" id="IPR019826">
    <property type="entry name" value="Carboxylesterase_B_AS"/>
</dbReference>
<evidence type="ECO:0000256" key="2">
    <source>
        <dbReference type="ARBA" id="ARBA00022487"/>
    </source>
</evidence>
<name>A0A914EA12_9BILA</name>
<sequence>MVWIHGGGLNSGSNRLNLAGTVEALKFVKEEISNFGGDPTKITIAGESAGAASVSAHTYSPLSRDLFQQGIEESGTVYLCYEGALGSTNRNYLFASQMCGISSTDWNSGNFGSLKSCLMNLNISQGIVGESLGTSFFWTGYAAKEAEFHLFQNNSNVYVYEFSYYSEVDAFVRQIPGYTPVRHGAELPFIFMDDTTWLPIQEKGLLNASDIAVAEFFGASWTNFILPVFIGVWPPEEPDYNNGTYKHV</sequence>
<proteinExistence type="inferred from homology"/>
<dbReference type="PANTHER" id="PTHR11559">
    <property type="entry name" value="CARBOXYLESTERASE"/>
    <property type="match status" value="1"/>
</dbReference>
<dbReference type="Proteomes" id="UP000887540">
    <property type="component" value="Unplaced"/>
</dbReference>
<evidence type="ECO:0000313" key="7">
    <source>
        <dbReference type="WBParaSite" id="ACRNAN_scaffold6356.g22642.t1"/>
    </source>
</evidence>
<keyword evidence="2" id="KW-0719">Serine esterase</keyword>
<evidence type="ECO:0000256" key="3">
    <source>
        <dbReference type="ARBA" id="ARBA00022801"/>
    </source>
</evidence>
<dbReference type="PROSITE" id="PS00122">
    <property type="entry name" value="CARBOXYLESTERASE_B_1"/>
    <property type="match status" value="1"/>
</dbReference>
<dbReference type="SUPFAM" id="SSF53474">
    <property type="entry name" value="alpha/beta-Hydrolases"/>
    <property type="match status" value="1"/>
</dbReference>
<dbReference type="Pfam" id="PF00135">
    <property type="entry name" value="COesterase"/>
    <property type="match status" value="1"/>
</dbReference>
<comment type="similarity">
    <text evidence="1 4">Belongs to the type-B carboxylesterase/lipase family.</text>
</comment>
<evidence type="ECO:0000256" key="1">
    <source>
        <dbReference type="ARBA" id="ARBA00005964"/>
    </source>
</evidence>
<evidence type="ECO:0000259" key="5">
    <source>
        <dbReference type="Pfam" id="PF00135"/>
    </source>
</evidence>
<reference evidence="7" key="1">
    <citation type="submission" date="2022-11" db="UniProtKB">
        <authorList>
            <consortium name="WormBaseParasite"/>
        </authorList>
    </citation>
    <scope>IDENTIFICATION</scope>
</reference>
<dbReference type="WBParaSite" id="ACRNAN_scaffold6356.g22642.t1">
    <property type="protein sequence ID" value="ACRNAN_scaffold6356.g22642.t1"/>
    <property type="gene ID" value="ACRNAN_scaffold6356.g22642"/>
</dbReference>
<dbReference type="InterPro" id="IPR029058">
    <property type="entry name" value="AB_hydrolase_fold"/>
</dbReference>
<evidence type="ECO:0000256" key="4">
    <source>
        <dbReference type="RuleBase" id="RU361235"/>
    </source>
</evidence>
<keyword evidence="6" id="KW-1185">Reference proteome</keyword>
<feature type="domain" description="Carboxylesterase type B" evidence="5">
    <location>
        <begin position="21"/>
        <end position="121"/>
    </location>
</feature>
<organism evidence="6 7">
    <name type="scientific">Acrobeloides nanus</name>
    <dbReference type="NCBI Taxonomy" id="290746"/>
    <lineage>
        <taxon>Eukaryota</taxon>
        <taxon>Metazoa</taxon>
        <taxon>Ecdysozoa</taxon>
        <taxon>Nematoda</taxon>
        <taxon>Chromadorea</taxon>
        <taxon>Rhabditida</taxon>
        <taxon>Tylenchina</taxon>
        <taxon>Cephalobomorpha</taxon>
        <taxon>Cephaloboidea</taxon>
        <taxon>Cephalobidae</taxon>
        <taxon>Acrobeloides</taxon>
    </lineage>
</organism>
<dbReference type="EC" id="3.1.1.-" evidence="4"/>